<dbReference type="SUPFAM" id="SSF47473">
    <property type="entry name" value="EF-hand"/>
    <property type="match status" value="1"/>
</dbReference>
<dbReference type="PROSITE" id="PS50222">
    <property type="entry name" value="EF_HAND_2"/>
    <property type="match status" value="2"/>
</dbReference>
<evidence type="ECO:0000313" key="6">
    <source>
        <dbReference type="EMBL" id="KAL0948341.1"/>
    </source>
</evidence>
<dbReference type="EMBL" id="JASNQZ010000014">
    <property type="protein sequence ID" value="KAL0948341.1"/>
    <property type="molecule type" value="Genomic_DNA"/>
</dbReference>
<evidence type="ECO:0000313" key="7">
    <source>
        <dbReference type="Proteomes" id="UP001556367"/>
    </source>
</evidence>
<organism evidence="6 7">
    <name type="scientific">Hohenbuehelia grisea</name>
    <dbReference type="NCBI Taxonomy" id="104357"/>
    <lineage>
        <taxon>Eukaryota</taxon>
        <taxon>Fungi</taxon>
        <taxon>Dikarya</taxon>
        <taxon>Basidiomycota</taxon>
        <taxon>Agaricomycotina</taxon>
        <taxon>Agaricomycetes</taxon>
        <taxon>Agaricomycetidae</taxon>
        <taxon>Agaricales</taxon>
        <taxon>Pleurotineae</taxon>
        <taxon>Pleurotaceae</taxon>
        <taxon>Hohenbuehelia</taxon>
    </lineage>
</organism>
<evidence type="ECO:0000259" key="5">
    <source>
        <dbReference type="PROSITE" id="PS50222"/>
    </source>
</evidence>
<evidence type="ECO:0000256" key="3">
    <source>
        <dbReference type="SAM" id="Phobius"/>
    </source>
</evidence>
<feature type="domain" description="EF-hand" evidence="5">
    <location>
        <begin position="59"/>
        <end position="94"/>
    </location>
</feature>
<protein>
    <recommendedName>
        <fullName evidence="5">EF-hand domain-containing protein</fullName>
    </recommendedName>
</protein>
<name>A0ABR3IYN4_9AGAR</name>
<evidence type="ECO:0000256" key="4">
    <source>
        <dbReference type="SAM" id="SignalP"/>
    </source>
</evidence>
<feature type="transmembrane region" description="Helical" evidence="3">
    <location>
        <begin position="234"/>
        <end position="261"/>
    </location>
</feature>
<dbReference type="Pfam" id="PF13202">
    <property type="entry name" value="EF-hand_5"/>
    <property type="match status" value="2"/>
</dbReference>
<keyword evidence="3" id="KW-1133">Transmembrane helix</keyword>
<feature type="region of interest" description="Disordered" evidence="2">
    <location>
        <begin position="36"/>
        <end position="57"/>
    </location>
</feature>
<reference evidence="7" key="1">
    <citation type="submission" date="2024-06" db="EMBL/GenBank/DDBJ databases">
        <title>Multi-omics analyses provide insights into the biosynthesis of the anticancer antibiotic pleurotin in Hohenbuehelia grisea.</title>
        <authorList>
            <person name="Weaver J.A."/>
            <person name="Alberti F."/>
        </authorList>
    </citation>
    <scope>NUCLEOTIDE SEQUENCE [LARGE SCALE GENOMIC DNA]</scope>
    <source>
        <strain evidence="7">T-177</strain>
    </source>
</reference>
<feature type="compositionally biased region" description="Polar residues" evidence="2">
    <location>
        <begin position="47"/>
        <end position="56"/>
    </location>
</feature>
<feature type="domain" description="EF-hand" evidence="5">
    <location>
        <begin position="105"/>
        <end position="140"/>
    </location>
</feature>
<proteinExistence type="predicted"/>
<accession>A0ABR3IYN4</accession>
<feature type="chain" id="PRO_5045595135" description="EF-hand domain-containing protein" evidence="4">
    <location>
        <begin position="19"/>
        <end position="267"/>
    </location>
</feature>
<comment type="caution">
    <text evidence="6">The sequence shown here is derived from an EMBL/GenBank/DDBJ whole genome shotgun (WGS) entry which is preliminary data.</text>
</comment>
<dbReference type="PROSITE" id="PS00018">
    <property type="entry name" value="EF_HAND_1"/>
    <property type="match status" value="2"/>
</dbReference>
<gene>
    <name evidence="6" type="ORF">HGRIS_010927</name>
</gene>
<keyword evidence="3" id="KW-0472">Membrane</keyword>
<dbReference type="SMART" id="SM00054">
    <property type="entry name" value="EFh"/>
    <property type="match status" value="2"/>
</dbReference>
<dbReference type="InterPro" id="IPR018247">
    <property type="entry name" value="EF_Hand_1_Ca_BS"/>
</dbReference>
<dbReference type="Proteomes" id="UP001556367">
    <property type="component" value="Unassembled WGS sequence"/>
</dbReference>
<keyword evidence="4" id="KW-0732">Signal</keyword>
<dbReference type="InterPro" id="IPR002048">
    <property type="entry name" value="EF_hand_dom"/>
</dbReference>
<dbReference type="CDD" id="cd00051">
    <property type="entry name" value="EFh"/>
    <property type="match status" value="1"/>
</dbReference>
<dbReference type="InterPro" id="IPR011992">
    <property type="entry name" value="EF-hand-dom_pair"/>
</dbReference>
<evidence type="ECO:0000256" key="1">
    <source>
        <dbReference type="ARBA" id="ARBA00022837"/>
    </source>
</evidence>
<keyword evidence="1" id="KW-0106">Calcium</keyword>
<keyword evidence="3" id="KW-0812">Transmembrane</keyword>
<sequence>MRLFAPFAWLGLMHVARGGGLDEFAASRARQARHLAAQNKARENLAHTANSSQAEPVSTRDHVFIRAFRSVDTNNDGRVSYDEIIAGMLFTWKDEARLNAAMRALGLPSISEFMEEYDVDRDGHLDAHEMNNVLAPNKEPPKDPRHCPALVSKIESCPTHLVLRCSDYFRAAEGLCYSGHPSNVETCIMTESCDNVCKCIANVEAAMDKTAVMVIQGPDGQEMIYDPDQHQKRFLFLLFFVLVGVAALEWTGLILASVSIFSTPIPI</sequence>
<evidence type="ECO:0000256" key="2">
    <source>
        <dbReference type="SAM" id="MobiDB-lite"/>
    </source>
</evidence>
<keyword evidence="7" id="KW-1185">Reference proteome</keyword>
<dbReference type="Gene3D" id="1.10.238.10">
    <property type="entry name" value="EF-hand"/>
    <property type="match status" value="1"/>
</dbReference>
<feature type="signal peptide" evidence="4">
    <location>
        <begin position="1"/>
        <end position="18"/>
    </location>
</feature>